<proteinExistence type="inferred from homology"/>
<dbReference type="OMA" id="MYDHFTN"/>
<dbReference type="KEGG" id="acan:ACA1_183660"/>
<dbReference type="EMBL" id="KB007904">
    <property type="protein sequence ID" value="ELR21430.1"/>
    <property type="molecule type" value="Genomic_DNA"/>
</dbReference>
<evidence type="ECO:0000256" key="9">
    <source>
        <dbReference type="RuleBase" id="RU364138"/>
    </source>
</evidence>
<keyword evidence="3" id="KW-0964">Secreted</keyword>
<name>L8H8D7_ACACF</name>
<dbReference type="VEuPathDB" id="AmoebaDB:ACA1_183660"/>
<evidence type="ECO:0000256" key="2">
    <source>
        <dbReference type="ARBA" id="ARBA00007835"/>
    </source>
</evidence>
<dbReference type="GO" id="GO:0009395">
    <property type="term" value="P:phospholipid catabolic process"/>
    <property type="evidence" value="ECO:0007669"/>
    <property type="project" value="TreeGrafter"/>
</dbReference>
<comment type="subcellular location">
    <subcellularLocation>
        <location evidence="1">Secreted</location>
    </subcellularLocation>
</comment>
<dbReference type="AlphaFoldDB" id="L8H8D7"/>
<dbReference type="GeneID" id="14922324"/>
<feature type="signal peptide" evidence="9">
    <location>
        <begin position="1"/>
        <end position="24"/>
    </location>
</feature>
<dbReference type="EC" id="3.1.1.-" evidence="9"/>
<evidence type="ECO:0000256" key="4">
    <source>
        <dbReference type="ARBA" id="ARBA00022729"/>
    </source>
</evidence>
<keyword evidence="11" id="KW-1185">Reference proteome</keyword>
<evidence type="ECO:0000256" key="6">
    <source>
        <dbReference type="ARBA" id="ARBA00022963"/>
    </source>
</evidence>
<comment type="similarity">
    <text evidence="2 9">Belongs to the phospholipase B-like family.</text>
</comment>
<keyword evidence="6 9" id="KW-0442">Lipid degradation</keyword>
<evidence type="ECO:0000256" key="5">
    <source>
        <dbReference type="ARBA" id="ARBA00022801"/>
    </source>
</evidence>
<keyword evidence="4 9" id="KW-0732">Signal</keyword>
<keyword evidence="7 9" id="KW-0443">Lipid metabolism</keyword>
<dbReference type="Gene3D" id="3.60.60.30">
    <property type="match status" value="1"/>
</dbReference>
<dbReference type="PANTHER" id="PTHR12370:SF3">
    <property type="entry name" value="PHOSPHOLIPASE B-LIKE 2-RELATED"/>
    <property type="match status" value="1"/>
</dbReference>
<dbReference type="Pfam" id="PF04916">
    <property type="entry name" value="Phospholip_B"/>
    <property type="match status" value="2"/>
</dbReference>
<gene>
    <name evidence="10" type="ORF">ACA1_183660</name>
</gene>
<dbReference type="Proteomes" id="UP000011083">
    <property type="component" value="Unassembled WGS sequence"/>
</dbReference>
<feature type="chain" id="PRO_5011329822" description="Phospholipase B-like" evidence="9">
    <location>
        <begin position="25"/>
        <end position="517"/>
    </location>
</feature>
<organism evidence="10 11">
    <name type="scientific">Acanthamoeba castellanii (strain ATCC 30010 / Neff)</name>
    <dbReference type="NCBI Taxonomy" id="1257118"/>
    <lineage>
        <taxon>Eukaryota</taxon>
        <taxon>Amoebozoa</taxon>
        <taxon>Discosea</taxon>
        <taxon>Longamoebia</taxon>
        <taxon>Centramoebida</taxon>
        <taxon>Acanthamoebidae</taxon>
        <taxon>Acanthamoeba</taxon>
    </lineage>
</organism>
<dbReference type="InterPro" id="IPR007000">
    <property type="entry name" value="PLipase_B-like"/>
</dbReference>
<dbReference type="GO" id="GO:0005576">
    <property type="term" value="C:extracellular region"/>
    <property type="evidence" value="ECO:0007669"/>
    <property type="project" value="UniProtKB-SubCell"/>
</dbReference>
<evidence type="ECO:0000256" key="8">
    <source>
        <dbReference type="ARBA" id="ARBA00023180"/>
    </source>
</evidence>
<accession>L8H8D7</accession>
<evidence type="ECO:0000256" key="1">
    <source>
        <dbReference type="ARBA" id="ARBA00004613"/>
    </source>
</evidence>
<dbReference type="OrthoDB" id="443524at2759"/>
<evidence type="ECO:0000313" key="10">
    <source>
        <dbReference type="EMBL" id="ELR21430.1"/>
    </source>
</evidence>
<evidence type="ECO:0000256" key="3">
    <source>
        <dbReference type="ARBA" id="ARBA00022525"/>
    </source>
</evidence>
<keyword evidence="5 9" id="KW-0378">Hydrolase</keyword>
<sequence>MKSVGLLVGGLVVLLAFAAWSAHSLEGTATVYYDPATKHIYLLPGRVDLRHGAAVGEYHDHIEKDGWGKLSIEGNPLHEDETQMFAAGYLEGAMTQKRIYQQYTNIHSVFWHNATTIPASLQAWLKAQDKWVRDNAAEKRAADPYWGQVANVLAQFDGLVKGYNDFAPALPGRPPRNMMSEDQLRNWVYNTHCSALIKVTGDLSDIFAGHTAWFSYESMLRIAKSYTLPLSNPSTQSKSVIFSSYPGFLVSLDDFYITDKELVVIETSLSVFNESLYTIVRDNTQVLLSWQRTMLANRMASSGPQWASTYSRYQSGTYNNQWMVLDTKRFEQGVQLNPYTLTILEQIPGYIQWDDQTSILAEGYWPSYNVPFYPRVYEAAGYVEMAQKQPVMASYQHCCRANIFRRDQGNVTDFEAFKSILRYNDWQNDPYSQGHPGYSIAARFDLEKSNPSPEGGYDTKATSYARVKQMKFEAINGPTYQEQPVFAWTSQWDAYSHVGQPLRFHFPFVTMQPAQFQ</sequence>
<dbReference type="RefSeq" id="XP_004345974.1">
    <property type="nucleotide sequence ID" value="XM_004345924.1"/>
</dbReference>
<comment type="function">
    <text evidence="9">Putative phospholipase.</text>
</comment>
<evidence type="ECO:0000256" key="7">
    <source>
        <dbReference type="ARBA" id="ARBA00023098"/>
    </source>
</evidence>
<dbReference type="GO" id="GO:0004620">
    <property type="term" value="F:phospholipase activity"/>
    <property type="evidence" value="ECO:0007669"/>
    <property type="project" value="InterPro"/>
</dbReference>
<keyword evidence="8" id="KW-0325">Glycoprotein</keyword>
<reference evidence="10 11" key="1">
    <citation type="journal article" date="2013" name="Genome Biol.">
        <title>Genome of Acanthamoeba castellanii highlights extensive lateral gene transfer and early evolution of tyrosine kinase signaling.</title>
        <authorList>
            <person name="Clarke M."/>
            <person name="Lohan A.J."/>
            <person name="Liu B."/>
            <person name="Lagkouvardos I."/>
            <person name="Roy S."/>
            <person name="Zafar N."/>
            <person name="Bertelli C."/>
            <person name="Schilde C."/>
            <person name="Kianianmomeni A."/>
            <person name="Burglin T.R."/>
            <person name="Frech C."/>
            <person name="Turcotte B."/>
            <person name="Kopec K.O."/>
            <person name="Synnott J.M."/>
            <person name="Choo C."/>
            <person name="Paponov I."/>
            <person name="Finkler A."/>
            <person name="Soon Heng Tan C."/>
            <person name="Hutchins A.P."/>
            <person name="Weinmeier T."/>
            <person name="Rattei T."/>
            <person name="Chu J.S."/>
            <person name="Gimenez G."/>
            <person name="Irimia M."/>
            <person name="Rigden D.J."/>
            <person name="Fitzpatrick D.A."/>
            <person name="Lorenzo-Morales J."/>
            <person name="Bateman A."/>
            <person name="Chiu C.H."/>
            <person name="Tang P."/>
            <person name="Hegemann P."/>
            <person name="Fromm H."/>
            <person name="Raoult D."/>
            <person name="Greub G."/>
            <person name="Miranda-Saavedra D."/>
            <person name="Chen N."/>
            <person name="Nash P."/>
            <person name="Ginger M.L."/>
            <person name="Horn M."/>
            <person name="Schaap P."/>
            <person name="Caler L."/>
            <person name="Loftus B."/>
        </authorList>
    </citation>
    <scope>NUCLEOTIDE SEQUENCE [LARGE SCALE GENOMIC DNA]</scope>
    <source>
        <strain evidence="10 11">Neff</strain>
    </source>
</reference>
<dbReference type="PANTHER" id="PTHR12370">
    <property type="entry name" value="PHOSPHOLIPASE B-RELATED"/>
    <property type="match status" value="1"/>
</dbReference>
<protein>
    <recommendedName>
        <fullName evidence="9">Phospholipase B-like</fullName>
        <ecNumber evidence="9">3.1.1.-</ecNumber>
    </recommendedName>
</protein>
<evidence type="ECO:0000313" key="11">
    <source>
        <dbReference type="Proteomes" id="UP000011083"/>
    </source>
</evidence>